<organism evidence="1 2">
    <name type="scientific">Arthrobacter ginsengisoli</name>
    <dbReference type="NCBI Taxonomy" id="1356565"/>
    <lineage>
        <taxon>Bacteria</taxon>
        <taxon>Bacillati</taxon>
        <taxon>Actinomycetota</taxon>
        <taxon>Actinomycetes</taxon>
        <taxon>Micrococcales</taxon>
        <taxon>Micrococcaceae</taxon>
        <taxon>Arthrobacter</taxon>
    </lineage>
</organism>
<dbReference type="InterPro" id="IPR019587">
    <property type="entry name" value="Polyketide_cyclase/dehydratase"/>
</dbReference>
<dbReference type="RefSeq" id="WP_310051001.1">
    <property type="nucleotide sequence ID" value="NZ_JAVDVQ010000003.1"/>
</dbReference>
<evidence type="ECO:0008006" key="3">
    <source>
        <dbReference type="Google" id="ProtNLM"/>
    </source>
</evidence>
<evidence type="ECO:0000313" key="1">
    <source>
        <dbReference type="EMBL" id="MDR7081604.1"/>
    </source>
</evidence>
<reference evidence="1 2" key="1">
    <citation type="submission" date="2023-07" db="EMBL/GenBank/DDBJ databases">
        <title>Sorghum-associated microbial communities from plants grown in Nebraska, USA.</title>
        <authorList>
            <person name="Schachtman D."/>
        </authorList>
    </citation>
    <scope>NUCLEOTIDE SEQUENCE [LARGE SCALE GENOMIC DNA]</scope>
    <source>
        <strain evidence="1 2">BE167</strain>
    </source>
</reference>
<dbReference type="InterPro" id="IPR023393">
    <property type="entry name" value="START-like_dom_sf"/>
</dbReference>
<keyword evidence="2" id="KW-1185">Reference proteome</keyword>
<proteinExistence type="predicted"/>
<dbReference type="Proteomes" id="UP001252243">
    <property type="component" value="Unassembled WGS sequence"/>
</dbReference>
<accession>A0ABU1U8T6</accession>
<dbReference type="SUPFAM" id="SSF55961">
    <property type="entry name" value="Bet v1-like"/>
    <property type="match status" value="1"/>
</dbReference>
<protein>
    <recommendedName>
        <fullName evidence="3">Polyketide cyclase</fullName>
    </recommendedName>
</protein>
<name>A0ABU1U8T6_9MICC</name>
<gene>
    <name evidence="1" type="ORF">J2X01_000885</name>
</gene>
<dbReference type="Gene3D" id="3.30.530.20">
    <property type="match status" value="1"/>
</dbReference>
<comment type="caution">
    <text evidence="1">The sequence shown here is derived from an EMBL/GenBank/DDBJ whole genome shotgun (WGS) entry which is preliminary data.</text>
</comment>
<evidence type="ECO:0000313" key="2">
    <source>
        <dbReference type="Proteomes" id="UP001252243"/>
    </source>
</evidence>
<dbReference type="Pfam" id="PF10604">
    <property type="entry name" value="Polyketide_cyc2"/>
    <property type="match status" value="1"/>
</dbReference>
<sequence length="173" mass="19337">MSLTTRRTTHRLTINAPADLIFAMLRDSSHWPYLDGLTVYSERVSGDDANHELRTSVAANGSLSSSHCHRIFDAAGHRAEFRQLGLEHPLLSLGGEWSIHRAEGSSEVTLNHEFEVDEEDGELPEQIHRTIDEYSRRELEALRLSCERLARLLLQHSKNSPADSAAGSKIRGA</sequence>
<dbReference type="EMBL" id="JAVDVQ010000003">
    <property type="protein sequence ID" value="MDR7081604.1"/>
    <property type="molecule type" value="Genomic_DNA"/>
</dbReference>